<dbReference type="AlphaFoldDB" id="A0A0C6FV30"/>
<name>A0A0C6FV30_9HYPH</name>
<dbReference type="PANTHER" id="PTHR30619">
    <property type="entry name" value="DNA INTERNALIZATION/COMPETENCE PROTEIN COMEC/REC2"/>
    <property type="match status" value="1"/>
</dbReference>
<gene>
    <name evidence="1" type="primary">comEC</name>
    <name evidence="1" type="ORF">Maq22A_1p36060</name>
</gene>
<dbReference type="InterPro" id="IPR036866">
    <property type="entry name" value="RibonucZ/Hydroxyglut_hydro"/>
</dbReference>
<reference evidence="2" key="2">
    <citation type="submission" date="2015-01" db="EMBL/GenBank/DDBJ databases">
        <title>Complete genome sequence of Methylobacterium aquaticum strain 22A.</title>
        <authorList>
            <person name="Tani A."/>
            <person name="Ogura Y."/>
            <person name="Hayashi T."/>
        </authorList>
    </citation>
    <scope>NUCLEOTIDE SEQUENCE [LARGE SCALE GENOMIC DNA]</scope>
    <source>
        <strain evidence="2">MA-22A</strain>
        <plasmid evidence="2">Plasmid pMaq22A_1p DNA</plasmid>
    </source>
</reference>
<protein>
    <submittedName>
        <fullName evidence="1">Predicted hydrolase</fullName>
    </submittedName>
</protein>
<reference evidence="1 2" key="1">
    <citation type="journal article" date="2015" name="Genome Announc.">
        <title>Complete Genome Sequence of Methylobacterium aquaticum Strain 22A, Isolated from Racomitrium japonicum Moss.</title>
        <authorList>
            <person name="Tani A."/>
            <person name="Ogura Y."/>
            <person name="Hayashi T."/>
            <person name="Kimbara K."/>
        </authorList>
    </citation>
    <scope>NUCLEOTIDE SEQUENCE [LARGE SCALE GENOMIC DNA]</scope>
    <source>
        <strain evidence="1 2">MA-22A</strain>
        <plasmid evidence="2">Plasmid pMaq22A_1p DNA</plasmid>
    </source>
</reference>
<keyword evidence="1" id="KW-0378">Hydrolase</keyword>
<dbReference type="Gene3D" id="3.60.15.10">
    <property type="entry name" value="Ribonuclease Z/Hydroxyacylglutathione hydrolase-like"/>
    <property type="match status" value="1"/>
</dbReference>
<organism evidence="1 2">
    <name type="scientific">Methylobacterium aquaticum</name>
    <dbReference type="NCBI Taxonomy" id="270351"/>
    <lineage>
        <taxon>Bacteria</taxon>
        <taxon>Pseudomonadati</taxon>
        <taxon>Pseudomonadota</taxon>
        <taxon>Alphaproteobacteria</taxon>
        <taxon>Hyphomicrobiales</taxon>
        <taxon>Methylobacteriaceae</taxon>
        <taxon>Methylobacterium</taxon>
    </lineage>
</organism>
<dbReference type="PATRIC" id="fig|270351.10.peg.6503"/>
<sequence length="222" mass="25130">MRGMKRVYETIGFENSWDTGNAKPRPSYRSDADRVDWEFYRSLRSDSRRKVFRSGHSFFAFGKDENGYLGGDSVEILSPDEEIVGACNTAGLSNDISIVLRVHHAGKSVLLPGDVEKLAWDNMVNFYGSRLKSDFLKASHHGRDTGYHLEALQMIRPVMTFVSVGRKPSTDASHKYRGQCQQALRLGFMVTSCSPLMTTEHGHGPLSIMRRHNPWIMFPETN</sequence>
<dbReference type="KEGG" id="maqu:Maq22A_1p36060"/>
<dbReference type="SUPFAM" id="SSF56281">
    <property type="entry name" value="Metallo-hydrolase/oxidoreductase"/>
    <property type="match status" value="1"/>
</dbReference>
<dbReference type="InterPro" id="IPR052159">
    <property type="entry name" value="Competence_DNA_uptake"/>
</dbReference>
<evidence type="ECO:0000313" key="2">
    <source>
        <dbReference type="Proteomes" id="UP000061432"/>
    </source>
</evidence>
<keyword evidence="1" id="KW-0614">Plasmid</keyword>
<dbReference type="EMBL" id="AP014705">
    <property type="protein sequence ID" value="BAQ49429.1"/>
    <property type="molecule type" value="Genomic_DNA"/>
</dbReference>
<dbReference type="PANTHER" id="PTHR30619:SF1">
    <property type="entry name" value="RECOMBINATION PROTEIN 2"/>
    <property type="match status" value="1"/>
</dbReference>
<geneLocation type="plasmid" evidence="2">
    <name>pMaq22A_1p DNA</name>
</geneLocation>
<proteinExistence type="predicted"/>
<accession>A0A0C6FV30</accession>
<dbReference type="Proteomes" id="UP000061432">
    <property type="component" value="Plasmid pMaq22A_1p"/>
</dbReference>
<dbReference type="GO" id="GO:0016787">
    <property type="term" value="F:hydrolase activity"/>
    <property type="evidence" value="ECO:0007669"/>
    <property type="project" value="UniProtKB-KW"/>
</dbReference>
<evidence type="ECO:0000313" key="1">
    <source>
        <dbReference type="EMBL" id="BAQ49429.1"/>
    </source>
</evidence>